<proteinExistence type="inferred from homology"/>
<dbReference type="InterPro" id="IPR040919">
    <property type="entry name" value="Asparaginase_C"/>
</dbReference>
<sequence length="347" mass="35613">MSPVHAEPRDERPFVSPAEQHRSVLVLALGGTIAMTPTASGPGVAPTLTGSDLVAAVPGLRGFEVSTEDFRKLPGASLTIGDIVDLVHRLEQADGEGVDGIVVTQGTDTLEETAFLTDLYYRGSTPVVFTGAMRSAAAAGADGPANILAAVQAATSAGVREAGVFVVMGDEIHAARHVRKMHTTSPAAFTSPATGPVGHLVEGTVRLRHPLKRTAPVALPLTPESTPVEVEVVTASLGSSGILLEGLESRVSGLVVAAFGVGHVPQTWVPRLASLAEAMPVVLASRIGTGPVLTSTYAFPGSESDLLAHGLIAAGPLDPYKARLVMAAHLAAGTPREAIAKAFLDYA</sequence>
<dbReference type="SFLD" id="SFLDS00057">
    <property type="entry name" value="Glutaminase/Asparaginase"/>
    <property type="match status" value="1"/>
</dbReference>
<gene>
    <name evidence="6" type="ORF">AN221_17090</name>
</gene>
<evidence type="ECO:0000259" key="5">
    <source>
        <dbReference type="Pfam" id="PF17763"/>
    </source>
</evidence>
<dbReference type="Gene3D" id="3.40.50.40">
    <property type="match status" value="1"/>
</dbReference>
<dbReference type="InterPro" id="IPR027474">
    <property type="entry name" value="L-asparaginase_N"/>
</dbReference>
<dbReference type="Gene3D" id="3.40.50.1170">
    <property type="entry name" value="L-asparaginase, N-terminal domain"/>
    <property type="match status" value="1"/>
</dbReference>
<comment type="similarity">
    <text evidence="1">Belongs to the asparaginase 1 family.</text>
</comment>
<dbReference type="EMBL" id="LJGZ01000083">
    <property type="protein sequence ID" value="OEV19513.1"/>
    <property type="molecule type" value="Genomic_DNA"/>
</dbReference>
<dbReference type="Proteomes" id="UP000175971">
    <property type="component" value="Unassembled WGS sequence"/>
</dbReference>
<dbReference type="PROSITE" id="PS51732">
    <property type="entry name" value="ASN_GLN_ASE_3"/>
    <property type="match status" value="1"/>
</dbReference>
<evidence type="ECO:0000313" key="7">
    <source>
        <dbReference type="Proteomes" id="UP000175971"/>
    </source>
</evidence>
<dbReference type="Pfam" id="PF17763">
    <property type="entry name" value="Asparaginase_C"/>
    <property type="match status" value="1"/>
</dbReference>
<dbReference type="SUPFAM" id="SSF53774">
    <property type="entry name" value="Glutaminase/Asparaginase"/>
    <property type="match status" value="1"/>
</dbReference>
<dbReference type="PANTHER" id="PTHR11707:SF28">
    <property type="entry name" value="60 KDA LYSOPHOSPHOLIPASE"/>
    <property type="match status" value="1"/>
</dbReference>
<dbReference type="InterPro" id="IPR036152">
    <property type="entry name" value="Asp/glu_Ase-like_sf"/>
</dbReference>
<dbReference type="PANTHER" id="PTHR11707">
    <property type="entry name" value="L-ASPARAGINASE"/>
    <property type="match status" value="1"/>
</dbReference>
<dbReference type="PRINTS" id="PR00139">
    <property type="entry name" value="ASNGLNASE"/>
</dbReference>
<feature type="domain" description="L-asparaginase N-terminal" evidence="4">
    <location>
        <begin position="24"/>
        <end position="210"/>
    </location>
</feature>
<comment type="caution">
    <text evidence="6">The sequence shown here is derived from an EMBL/GenBank/DDBJ whole genome shotgun (WGS) entry which is preliminary data.</text>
</comment>
<keyword evidence="7" id="KW-1185">Reference proteome</keyword>
<dbReference type="PIRSF" id="PIRSF500176">
    <property type="entry name" value="L_ASNase"/>
    <property type="match status" value="1"/>
</dbReference>
<dbReference type="PIRSF" id="PIRSF001220">
    <property type="entry name" value="L-ASNase_gatD"/>
    <property type="match status" value="1"/>
</dbReference>
<evidence type="ECO:0000259" key="4">
    <source>
        <dbReference type="Pfam" id="PF00710"/>
    </source>
</evidence>
<dbReference type="CDD" id="cd08964">
    <property type="entry name" value="L-asparaginase_II"/>
    <property type="match status" value="1"/>
</dbReference>
<evidence type="ECO:0000256" key="1">
    <source>
        <dbReference type="ARBA" id="ARBA00010518"/>
    </source>
</evidence>
<reference evidence="6 7" key="1">
    <citation type="journal article" date="2016" name="Front. Microbiol.">
        <title>Comparative Genomics Analysis of Streptomyces Species Reveals Their Adaptation to the Marine Environment and Their Diversity at the Genomic Level.</title>
        <authorList>
            <person name="Tian X."/>
            <person name="Zhang Z."/>
            <person name="Yang T."/>
            <person name="Chen M."/>
            <person name="Li J."/>
            <person name="Chen F."/>
            <person name="Yang J."/>
            <person name="Li W."/>
            <person name="Zhang B."/>
            <person name="Zhang Z."/>
            <person name="Wu J."/>
            <person name="Zhang C."/>
            <person name="Long L."/>
            <person name="Xiao J."/>
        </authorList>
    </citation>
    <scope>NUCLEOTIDE SEQUENCE [LARGE SCALE GENOMIC DNA]</scope>
    <source>
        <strain evidence="6 7">SCSIO M10372</strain>
    </source>
</reference>
<dbReference type="SMART" id="SM00870">
    <property type="entry name" value="Asparaginase"/>
    <property type="match status" value="1"/>
</dbReference>
<keyword evidence="2" id="KW-0378">Hydrolase</keyword>
<protein>
    <submittedName>
        <fullName evidence="6">Asparaginase</fullName>
    </submittedName>
</protein>
<dbReference type="GO" id="GO:0004067">
    <property type="term" value="F:asparaginase activity"/>
    <property type="evidence" value="ECO:0007669"/>
    <property type="project" value="UniProtKB-UniRule"/>
</dbReference>
<dbReference type="InterPro" id="IPR006034">
    <property type="entry name" value="Asparaginase/glutaminase-like"/>
</dbReference>
<feature type="active site" description="O-isoaspartyl threonine intermediate" evidence="3">
    <location>
        <position position="32"/>
    </location>
</feature>
<dbReference type="InterPro" id="IPR037152">
    <property type="entry name" value="L-asparaginase_N_sf"/>
</dbReference>
<feature type="domain" description="Asparaginase/glutaminase C-terminal" evidence="5">
    <location>
        <begin position="230"/>
        <end position="343"/>
    </location>
</feature>
<dbReference type="InterPro" id="IPR027473">
    <property type="entry name" value="L-asparaginase_C"/>
</dbReference>
<evidence type="ECO:0000256" key="3">
    <source>
        <dbReference type="PIRSR" id="PIRSR001220-1"/>
    </source>
</evidence>
<dbReference type="InterPro" id="IPR004550">
    <property type="entry name" value="AsnASE_II"/>
</dbReference>
<evidence type="ECO:0000256" key="2">
    <source>
        <dbReference type="ARBA" id="ARBA00022801"/>
    </source>
</evidence>
<accession>A0A1E7LUC8</accession>
<name>A0A1E7LUC8_9ACTN</name>
<evidence type="ECO:0000313" key="6">
    <source>
        <dbReference type="EMBL" id="OEV19513.1"/>
    </source>
</evidence>
<dbReference type="OrthoDB" id="9788068at2"/>
<dbReference type="GO" id="GO:0006528">
    <property type="term" value="P:asparagine metabolic process"/>
    <property type="evidence" value="ECO:0007669"/>
    <property type="project" value="InterPro"/>
</dbReference>
<dbReference type="AlphaFoldDB" id="A0A1E7LUC8"/>
<dbReference type="PATRIC" id="fig|518642.7.peg.4782"/>
<organism evidence="6 7">
    <name type="scientific">Streptomyces nanshensis</name>
    <dbReference type="NCBI Taxonomy" id="518642"/>
    <lineage>
        <taxon>Bacteria</taxon>
        <taxon>Bacillati</taxon>
        <taxon>Actinomycetota</taxon>
        <taxon>Actinomycetes</taxon>
        <taxon>Kitasatosporales</taxon>
        <taxon>Streptomycetaceae</taxon>
        <taxon>Streptomyces</taxon>
    </lineage>
</organism>
<dbReference type="Pfam" id="PF00710">
    <property type="entry name" value="Asparaginase"/>
    <property type="match status" value="1"/>
</dbReference>
<dbReference type="FunFam" id="3.40.50.1170:FF:000001">
    <property type="entry name" value="L-asparaginase 2"/>
    <property type="match status" value="1"/>
</dbReference>